<evidence type="ECO:0000313" key="6">
    <source>
        <dbReference type="Proteomes" id="UP001597201"/>
    </source>
</evidence>
<keyword evidence="6" id="KW-1185">Reference proteome</keyword>
<dbReference type="InterPro" id="IPR003782">
    <property type="entry name" value="SCO1/SenC"/>
</dbReference>
<accession>A0ABW3XYG5</accession>
<evidence type="ECO:0000313" key="5">
    <source>
        <dbReference type="EMBL" id="MFD1314253.1"/>
    </source>
</evidence>
<protein>
    <submittedName>
        <fullName evidence="5">SCO family protein</fullName>
    </submittedName>
</protein>
<keyword evidence="3" id="KW-1133">Transmembrane helix</keyword>
<keyword evidence="3" id="KW-0472">Membrane</keyword>
<evidence type="ECO:0000256" key="3">
    <source>
        <dbReference type="SAM" id="Phobius"/>
    </source>
</evidence>
<proteinExistence type="inferred from homology"/>
<keyword evidence="3" id="KW-0812">Transmembrane</keyword>
<dbReference type="Proteomes" id="UP001597201">
    <property type="component" value="Unassembled WGS sequence"/>
</dbReference>
<gene>
    <name evidence="5" type="ORF">ACFQ39_01380</name>
</gene>
<dbReference type="InterPro" id="IPR036249">
    <property type="entry name" value="Thioredoxin-like_sf"/>
</dbReference>
<evidence type="ECO:0000259" key="4">
    <source>
        <dbReference type="PROSITE" id="PS51352"/>
    </source>
</evidence>
<dbReference type="InterPro" id="IPR013766">
    <property type="entry name" value="Thioredoxin_domain"/>
</dbReference>
<feature type="domain" description="Thioredoxin" evidence="4">
    <location>
        <begin position="33"/>
        <end position="206"/>
    </location>
</feature>
<dbReference type="PANTHER" id="PTHR12151">
    <property type="entry name" value="ELECTRON TRANSPORT PROTIN SCO1/SENC FAMILY MEMBER"/>
    <property type="match status" value="1"/>
</dbReference>
<evidence type="ECO:0000256" key="2">
    <source>
        <dbReference type="ARBA" id="ARBA00023008"/>
    </source>
</evidence>
<sequence length="213" mass="24262">MKKNTYIIVSLIILIFGIYALPKIMNKFSDETLMKFEEVPPFSFTNQNGETISNEDFEGKVYVVEFFFTSCPTICPKMNASLLKVQKEFYGNPSFGIASFSIDPKRDTPEVLKKYAEDHGASHKNWHFLTGEKEVIYTFSNQGFKLYAGENEAAEGGFEHSGLFALIDQDGFIRSRVVEMGDSKNPIKFYDGLDETQVQWLKEDIAKLLKEKG</sequence>
<comment type="caution">
    <text evidence="5">The sequence shown here is derived from an EMBL/GenBank/DDBJ whole genome shotgun (WGS) entry which is preliminary data.</text>
</comment>
<organism evidence="5 6">
    <name type="scientific">Namhaeicola litoreus</name>
    <dbReference type="NCBI Taxonomy" id="1052145"/>
    <lineage>
        <taxon>Bacteria</taxon>
        <taxon>Pseudomonadati</taxon>
        <taxon>Bacteroidota</taxon>
        <taxon>Flavobacteriia</taxon>
        <taxon>Flavobacteriales</taxon>
        <taxon>Flavobacteriaceae</taxon>
        <taxon>Namhaeicola</taxon>
    </lineage>
</organism>
<comment type="similarity">
    <text evidence="1">Belongs to the SCO1/2 family.</text>
</comment>
<keyword evidence="2" id="KW-0186">Copper</keyword>
<dbReference type="PROSITE" id="PS51352">
    <property type="entry name" value="THIOREDOXIN_2"/>
    <property type="match status" value="1"/>
</dbReference>
<dbReference type="CDD" id="cd02968">
    <property type="entry name" value="SCO"/>
    <property type="match status" value="1"/>
</dbReference>
<feature type="transmembrane region" description="Helical" evidence="3">
    <location>
        <begin position="6"/>
        <end position="25"/>
    </location>
</feature>
<dbReference type="RefSeq" id="WP_377175683.1">
    <property type="nucleotide sequence ID" value="NZ_JBHTMY010000001.1"/>
</dbReference>
<dbReference type="Pfam" id="PF02630">
    <property type="entry name" value="SCO1-SenC"/>
    <property type="match status" value="1"/>
</dbReference>
<dbReference type="EMBL" id="JBHTMY010000001">
    <property type="protein sequence ID" value="MFD1314253.1"/>
    <property type="molecule type" value="Genomic_DNA"/>
</dbReference>
<dbReference type="SUPFAM" id="SSF52833">
    <property type="entry name" value="Thioredoxin-like"/>
    <property type="match status" value="1"/>
</dbReference>
<name>A0ABW3XYG5_9FLAO</name>
<dbReference type="Gene3D" id="3.40.30.10">
    <property type="entry name" value="Glutaredoxin"/>
    <property type="match status" value="1"/>
</dbReference>
<evidence type="ECO:0000256" key="1">
    <source>
        <dbReference type="ARBA" id="ARBA00010996"/>
    </source>
</evidence>
<reference evidence="6" key="1">
    <citation type="journal article" date="2019" name="Int. J. Syst. Evol. Microbiol.">
        <title>The Global Catalogue of Microorganisms (GCM) 10K type strain sequencing project: providing services to taxonomists for standard genome sequencing and annotation.</title>
        <authorList>
            <consortium name="The Broad Institute Genomics Platform"/>
            <consortium name="The Broad Institute Genome Sequencing Center for Infectious Disease"/>
            <person name="Wu L."/>
            <person name="Ma J."/>
        </authorList>
    </citation>
    <scope>NUCLEOTIDE SEQUENCE [LARGE SCALE GENOMIC DNA]</scope>
    <source>
        <strain evidence="6">CCUG 61485</strain>
    </source>
</reference>
<dbReference type="PANTHER" id="PTHR12151:SF25">
    <property type="entry name" value="LINALOOL DEHYDRATASE_ISOMERASE DOMAIN-CONTAINING PROTEIN"/>
    <property type="match status" value="1"/>
</dbReference>